<dbReference type="EMBL" id="CP000157">
    <property type="protein sequence ID" value="ABC62292.1"/>
    <property type="molecule type" value="Genomic_DNA"/>
</dbReference>
<feature type="domain" description="TonB-dependent receptor-like beta-barrel" evidence="13">
    <location>
        <begin position="210"/>
        <end position="644"/>
    </location>
</feature>
<dbReference type="Proteomes" id="UP000008808">
    <property type="component" value="Chromosome"/>
</dbReference>
<protein>
    <submittedName>
        <fullName evidence="15">Outer membrane protein</fullName>
    </submittedName>
</protein>
<evidence type="ECO:0000313" key="15">
    <source>
        <dbReference type="EMBL" id="ABC62292.1"/>
    </source>
</evidence>
<keyword evidence="5 11" id="KW-0812">Transmembrane</keyword>
<dbReference type="GO" id="GO:0006826">
    <property type="term" value="P:iron ion transport"/>
    <property type="evidence" value="ECO:0007669"/>
    <property type="project" value="UniProtKB-KW"/>
</dbReference>
<comment type="similarity">
    <text evidence="11 12">Belongs to the TonB-dependent receptor family.</text>
</comment>
<dbReference type="InterPro" id="IPR012910">
    <property type="entry name" value="Plug_dom"/>
</dbReference>
<keyword evidence="6" id="KW-0408">Iron</keyword>
<dbReference type="PROSITE" id="PS52016">
    <property type="entry name" value="TONB_DEPENDENT_REC_3"/>
    <property type="match status" value="1"/>
</dbReference>
<dbReference type="Gene3D" id="2.40.170.20">
    <property type="entry name" value="TonB-dependent receptor, beta-barrel domain"/>
    <property type="match status" value="1"/>
</dbReference>
<keyword evidence="7" id="KW-0406">Ion transport</keyword>
<evidence type="ECO:0000256" key="1">
    <source>
        <dbReference type="ARBA" id="ARBA00004571"/>
    </source>
</evidence>
<evidence type="ECO:0000256" key="2">
    <source>
        <dbReference type="ARBA" id="ARBA00022448"/>
    </source>
</evidence>
<keyword evidence="8 12" id="KW-0798">TonB box</keyword>
<keyword evidence="10 11" id="KW-0998">Cell outer membrane</keyword>
<dbReference type="PANTHER" id="PTHR32552:SF81">
    <property type="entry name" value="TONB-DEPENDENT OUTER MEMBRANE RECEPTOR"/>
    <property type="match status" value="1"/>
</dbReference>
<organism evidence="15 16">
    <name type="scientific">Erythrobacter litoralis (strain HTCC2594)</name>
    <dbReference type="NCBI Taxonomy" id="314225"/>
    <lineage>
        <taxon>Bacteria</taxon>
        <taxon>Pseudomonadati</taxon>
        <taxon>Pseudomonadota</taxon>
        <taxon>Alphaproteobacteria</taxon>
        <taxon>Sphingomonadales</taxon>
        <taxon>Erythrobacteraceae</taxon>
        <taxon>Erythrobacter/Porphyrobacter group</taxon>
        <taxon>Erythrobacter</taxon>
    </lineage>
</organism>
<dbReference type="SUPFAM" id="SSF56935">
    <property type="entry name" value="Porins"/>
    <property type="match status" value="1"/>
</dbReference>
<name>Q2NDE9_ERYLH</name>
<reference evidence="16" key="1">
    <citation type="journal article" date="2009" name="J. Bacteriol.">
        <title>Complete genome sequence of Erythrobacter litoralis HTCC2594.</title>
        <authorList>
            <person name="Oh H.M."/>
            <person name="Giovannoni S.J."/>
            <person name="Ferriera S."/>
            <person name="Johnson J."/>
            <person name="Cho J.C."/>
        </authorList>
    </citation>
    <scope>NUCLEOTIDE SEQUENCE [LARGE SCALE GENOMIC DNA]</scope>
    <source>
        <strain evidence="16">HTCC2594</strain>
    </source>
</reference>
<evidence type="ECO:0000256" key="6">
    <source>
        <dbReference type="ARBA" id="ARBA00023004"/>
    </source>
</evidence>
<evidence type="ECO:0000259" key="13">
    <source>
        <dbReference type="Pfam" id="PF00593"/>
    </source>
</evidence>
<dbReference type="Pfam" id="PF07715">
    <property type="entry name" value="Plug"/>
    <property type="match status" value="1"/>
</dbReference>
<evidence type="ECO:0000256" key="9">
    <source>
        <dbReference type="ARBA" id="ARBA00023136"/>
    </source>
</evidence>
<evidence type="ECO:0000256" key="4">
    <source>
        <dbReference type="ARBA" id="ARBA00022496"/>
    </source>
</evidence>
<feature type="domain" description="TonB-dependent receptor plug" evidence="14">
    <location>
        <begin position="18"/>
        <end position="127"/>
    </location>
</feature>
<evidence type="ECO:0000256" key="7">
    <source>
        <dbReference type="ARBA" id="ARBA00023065"/>
    </source>
</evidence>
<evidence type="ECO:0000256" key="12">
    <source>
        <dbReference type="RuleBase" id="RU003357"/>
    </source>
</evidence>
<evidence type="ECO:0000256" key="5">
    <source>
        <dbReference type="ARBA" id="ARBA00022692"/>
    </source>
</evidence>
<evidence type="ECO:0000259" key="14">
    <source>
        <dbReference type="Pfam" id="PF07715"/>
    </source>
</evidence>
<dbReference type="eggNOG" id="COG4771">
    <property type="taxonomic scope" value="Bacteria"/>
</dbReference>
<evidence type="ECO:0000256" key="3">
    <source>
        <dbReference type="ARBA" id="ARBA00022452"/>
    </source>
</evidence>
<comment type="subcellular location">
    <subcellularLocation>
        <location evidence="1 11">Cell outer membrane</location>
        <topology evidence="1 11">Multi-pass membrane protein</topology>
    </subcellularLocation>
</comment>
<dbReference type="InterPro" id="IPR000531">
    <property type="entry name" value="Beta-barrel_TonB"/>
</dbReference>
<evidence type="ECO:0000256" key="8">
    <source>
        <dbReference type="ARBA" id="ARBA00023077"/>
    </source>
</evidence>
<evidence type="ECO:0000313" key="16">
    <source>
        <dbReference type="Proteomes" id="UP000008808"/>
    </source>
</evidence>
<gene>
    <name evidence="15" type="ordered locus">ELI_01000</name>
</gene>
<keyword evidence="9 11" id="KW-0472">Membrane</keyword>
<dbReference type="STRING" id="314225.ELI_01000"/>
<dbReference type="AlphaFoldDB" id="Q2NDE9"/>
<dbReference type="PANTHER" id="PTHR32552">
    <property type="entry name" value="FERRICHROME IRON RECEPTOR-RELATED"/>
    <property type="match status" value="1"/>
</dbReference>
<keyword evidence="3 11" id="KW-1134">Transmembrane beta strand</keyword>
<proteinExistence type="inferred from homology"/>
<evidence type="ECO:0000256" key="11">
    <source>
        <dbReference type="PROSITE-ProRule" id="PRU01360"/>
    </source>
</evidence>
<keyword evidence="2 11" id="KW-0813">Transport</keyword>
<accession>Q2NDE9</accession>
<dbReference type="InterPro" id="IPR036942">
    <property type="entry name" value="Beta-barrel_TonB_sf"/>
</dbReference>
<sequence>MSDVIIVTATKKGYGENLQNVPVAVTAFGEAQLDAKFVQNLQSLSYDVPNVQLEGVGTAPGYANFTIRGLGINSTVPSIDPTVGVFTDGIYLGINAGVVLDNFDLEGIEVLRGPQGLLFGRNVTAGAVVMRTTRPDFNFRASAKASVETGLKKTVSAMVTGPIAEDVLAAKLAVYYSKDEGWFRNQFDQSSFGKSRDIIIRPALSVKGGDNFRMDLRYEHGDIDGDGAPVQSHAIFPRDTFGISIDFPGYYNATWNQAIAETNIDVGLGDGVITNIMGYRQFRSRAASDIDGTPQHFFNGYFNINQEQISDELRYSGKIGAVEVTTGLYYFAQDLAYAEQRDLLGGARIVSGGGTQDQTTWGAFASADWHFSNTLTLNIGGRYSWERKAVRIAPLGANGCDVNTLRCATNFIDDESWKSFTPKLGLQWQPDNQTQIYGFYTRGFRSGGYNLRNTDPGVPPGPFDQETQDSFEIGAKKQFGRSRLNIASFYNQMKNLQREINLPGPLGVSQVIRNTADATITGFEAEGQFFIMPNLVLSGQVGYVHGKYRNIQFDISGDGVINDVDRDLKLPRLSPWTYGAGLTYDQTLGSAGTATARIDFTHRDSARFTDNNAGFLSPADMLDASLTYKTADQIWRFSVYGRNLLNEVTYGGDTPLPAAFGGPGASLSPLNKGRTIGGEVALSF</sequence>
<evidence type="ECO:0000256" key="10">
    <source>
        <dbReference type="ARBA" id="ARBA00023237"/>
    </source>
</evidence>
<keyword evidence="4" id="KW-0410">Iron transport</keyword>
<dbReference type="GO" id="GO:0009279">
    <property type="term" value="C:cell outer membrane"/>
    <property type="evidence" value="ECO:0007669"/>
    <property type="project" value="UniProtKB-SubCell"/>
</dbReference>
<dbReference type="KEGG" id="eli:ELI_01000"/>
<dbReference type="Pfam" id="PF00593">
    <property type="entry name" value="TonB_dep_Rec_b-barrel"/>
    <property type="match status" value="1"/>
</dbReference>
<dbReference type="InterPro" id="IPR039426">
    <property type="entry name" value="TonB-dep_rcpt-like"/>
</dbReference>
<keyword evidence="16" id="KW-1185">Reference proteome</keyword>
<dbReference type="HOGENOM" id="CLU_008287_15_2_5"/>